<dbReference type="EMBL" id="CP019236">
    <property type="protein sequence ID" value="APW40794.1"/>
    <property type="molecule type" value="Genomic_DNA"/>
</dbReference>
<accession>A0A1P8K450</accession>
<dbReference type="AlphaFoldDB" id="A0A1P8K450"/>
<organism evidence="1 2">
    <name type="scientific">Rhodoferax koreensis</name>
    <dbReference type="NCBI Taxonomy" id="1842727"/>
    <lineage>
        <taxon>Bacteria</taxon>
        <taxon>Pseudomonadati</taxon>
        <taxon>Pseudomonadota</taxon>
        <taxon>Betaproteobacteria</taxon>
        <taxon>Burkholderiales</taxon>
        <taxon>Comamonadaceae</taxon>
        <taxon>Rhodoferax</taxon>
    </lineage>
</organism>
<dbReference type="InterPro" id="IPR010877">
    <property type="entry name" value="Phage_Mu_Gp46"/>
</dbReference>
<sequence>MGLRDPLPRAVIISLFTWGRARPADDLPGTERCGWWGDSFASVPGDRIGSRLWLLARAKITQQTVTQAREYAEEALAWLVADGVASQVIVEAERAGVSQISLRCQIVRPDAANLDIRFNDAWSFLNV</sequence>
<name>A0A1P8K450_9BURK</name>
<keyword evidence="2" id="KW-1185">Reference proteome</keyword>
<dbReference type="Pfam" id="PF07409">
    <property type="entry name" value="GP46"/>
    <property type="match status" value="1"/>
</dbReference>
<dbReference type="Proteomes" id="UP000186609">
    <property type="component" value="Chromosome"/>
</dbReference>
<dbReference type="STRING" id="1842727.RD110_18565"/>
<gene>
    <name evidence="1" type="ORF">RD110_18565</name>
</gene>
<dbReference type="KEGG" id="rhy:RD110_18565"/>
<dbReference type="OrthoDB" id="5677166at2"/>
<protein>
    <submittedName>
        <fullName evidence="1">Uncharacterized protein</fullName>
    </submittedName>
</protein>
<evidence type="ECO:0000313" key="1">
    <source>
        <dbReference type="EMBL" id="APW40794.1"/>
    </source>
</evidence>
<reference evidence="1 2" key="1">
    <citation type="submission" date="2017-01" db="EMBL/GenBank/DDBJ databases">
        <authorList>
            <person name="Mah S.A."/>
            <person name="Swanson W.J."/>
            <person name="Moy G.W."/>
            <person name="Vacquier V.D."/>
        </authorList>
    </citation>
    <scope>NUCLEOTIDE SEQUENCE [LARGE SCALE GENOMIC DNA]</scope>
    <source>
        <strain evidence="1 2">DCY110</strain>
    </source>
</reference>
<proteinExistence type="predicted"/>
<evidence type="ECO:0000313" key="2">
    <source>
        <dbReference type="Proteomes" id="UP000186609"/>
    </source>
</evidence>